<dbReference type="OrthoDB" id="683469at2759"/>
<proteinExistence type="predicted"/>
<protein>
    <recommendedName>
        <fullName evidence="4">MULE transposase domain-containing protein</fullName>
    </recommendedName>
</protein>
<feature type="non-terminal residue" evidence="2">
    <location>
        <position position="1"/>
    </location>
</feature>
<dbReference type="Proteomes" id="UP000000226">
    <property type="component" value="Chromosome 4"/>
</dbReference>
<evidence type="ECO:0000313" key="3">
    <source>
        <dbReference type="Proteomes" id="UP000000226"/>
    </source>
</evidence>
<keyword evidence="1" id="KW-0812">Transmembrane</keyword>
<feature type="transmembrane region" description="Helical" evidence="1">
    <location>
        <begin position="84"/>
        <end position="102"/>
    </location>
</feature>
<keyword evidence="1" id="KW-0472">Membrane</keyword>
<dbReference type="Gramene" id="ESW24394">
    <property type="protein sequence ID" value="ESW24394"/>
    <property type="gene ID" value="PHAVU_004G126900g"/>
</dbReference>
<gene>
    <name evidence="2" type="ORF">PHAVU_004G126900g</name>
</gene>
<dbReference type="AlphaFoldDB" id="V7C2M8"/>
<organism evidence="2 3">
    <name type="scientific">Phaseolus vulgaris</name>
    <name type="common">Kidney bean</name>
    <name type="synonym">French bean</name>
    <dbReference type="NCBI Taxonomy" id="3885"/>
    <lineage>
        <taxon>Eukaryota</taxon>
        <taxon>Viridiplantae</taxon>
        <taxon>Streptophyta</taxon>
        <taxon>Embryophyta</taxon>
        <taxon>Tracheophyta</taxon>
        <taxon>Spermatophyta</taxon>
        <taxon>Magnoliopsida</taxon>
        <taxon>eudicotyledons</taxon>
        <taxon>Gunneridae</taxon>
        <taxon>Pentapetalae</taxon>
        <taxon>rosids</taxon>
        <taxon>fabids</taxon>
        <taxon>Fabales</taxon>
        <taxon>Fabaceae</taxon>
        <taxon>Papilionoideae</taxon>
        <taxon>50 kb inversion clade</taxon>
        <taxon>NPAAA clade</taxon>
        <taxon>indigoferoid/millettioid clade</taxon>
        <taxon>Phaseoleae</taxon>
        <taxon>Phaseolus</taxon>
    </lineage>
</organism>
<dbReference type="EMBL" id="CM002291">
    <property type="protein sequence ID" value="ESW24394.1"/>
    <property type="molecule type" value="Genomic_DNA"/>
</dbReference>
<evidence type="ECO:0000313" key="2">
    <source>
        <dbReference type="EMBL" id="ESW24394.1"/>
    </source>
</evidence>
<sequence>GGFVTSSLQQGDSYSRLRQVIEYDHYERMVFLNKEATMCVIKQYHIVQGYKFVVVESKTDQYVAHCYGYYVTYKKTWMKKQKVFVVKFDTLSYILICVFWAFKPCIDGFNYCKAIVKVDGTFLIEKYHGTLLTTIGQDDNQNIFPLTFAICMINDRGKTILSALKSSEVGWEGNGLLSVYCTLHIAYDFNKKFKNVELNKHLIDTTYDGGRRYDHMTTNLVGCMNSLLKGTQLLSIYAILKTTFERTKSWFVERGTKTMCML</sequence>
<keyword evidence="1" id="KW-1133">Transmembrane helix</keyword>
<dbReference type="PANTHER" id="PTHR31973">
    <property type="entry name" value="POLYPROTEIN, PUTATIVE-RELATED"/>
    <property type="match status" value="1"/>
</dbReference>
<dbReference type="PANTHER" id="PTHR31973:SF195">
    <property type="entry name" value="MUDR FAMILY TRANSPOSASE"/>
    <property type="match status" value="1"/>
</dbReference>
<accession>V7C2M8</accession>
<name>V7C2M8_PHAVU</name>
<reference evidence="3" key="1">
    <citation type="journal article" date="2014" name="Nat. Genet.">
        <title>A reference genome for common bean and genome-wide analysis of dual domestications.</title>
        <authorList>
            <person name="Schmutz J."/>
            <person name="McClean P.E."/>
            <person name="Mamidi S."/>
            <person name="Wu G.A."/>
            <person name="Cannon S.B."/>
            <person name="Grimwood J."/>
            <person name="Jenkins J."/>
            <person name="Shu S."/>
            <person name="Song Q."/>
            <person name="Chavarro C."/>
            <person name="Torres-Torres M."/>
            <person name="Geffroy V."/>
            <person name="Moghaddam S.M."/>
            <person name="Gao D."/>
            <person name="Abernathy B."/>
            <person name="Barry K."/>
            <person name="Blair M."/>
            <person name="Brick M.A."/>
            <person name="Chovatia M."/>
            <person name="Gepts P."/>
            <person name="Goodstein D.M."/>
            <person name="Gonzales M."/>
            <person name="Hellsten U."/>
            <person name="Hyten D.L."/>
            <person name="Jia G."/>
            <person name="Kelly J.D."/>
            <person name="Kudrna D."/>
            <person name="Lee R."/>
            <person name="Richard M.M."/>
            <person name="Miklas P.N."/>
            <person name="Osorno J.M."/>
            <person name="Rodrigues J."/>
            <person name="Thareau V."/>
            <person name="Urrea C.A."/>
            <person name="Wang M."/>
            <person name="Yu Y."/>
            <person name="Zhang M."/>
            <person name="Wing R.A."/>
            <person name="Cregan P.B."/>
            <person name="Rokhsar D.S."/>
            <person name="Jackson S.A."/>
        </authorList>
    </citation>
    <scope>NUCLEOTIDE SEQUENCE [LARGE SCALE GENOMIC DNA]</scope>
    <source>
        <strain evidence="3">cv. G19833</strain>
    </source>
</reference>
<evidence type="ECO:0008006" key="4">
    <source>
        <dbReference type="Google" id="ProtNLM"/>
    </source>
</evidence>
<evidence type="ECO:0000256" key="1">
    <source>
        <dbReference type="SAM" id="Phobius"/>
    </source>
</evidence>
<keyword evidence="3" id="KW-1185">Reference proteome</keyword>
<dbReference type="STRING" id="3885.V7C2M8"/>